<dbReference type="OrthoDB" id="6631438at2"/>
<gene>
    <name evidence="1" type="ordered locus">EAE_00585</name>
</gene>
<keyword evidence="2" id="KW-1185">Reference proteome</keyword>
<dbReference type="AlphaFoldDB" id="A0A0H3FKX8"/>
<protein>
    <submittedName>
        <fullName evidence="1">Uncharacterized protein</fullName>
    </submittedName>
</protein>
<reference evidence="1 2" key="1">
    <citation type="journal article" date="2012" name="J. Bacteriol.">
        <title>Complete genome sequence of Enterobacter aerogenes KCTC 2190.</title>
        <authorList>
            <person name="Shin S.H."/>
            <person name="Kim S."/>
            <person name="Kim J.Y."/>
            <person name="Lee S."/>
            <person name="Um Y."/>
            <person name="Oh M.K."/>
            <person name="Kim Y.R."/>
            <person name="Lee J."/>
            <person name="Yang K.S."/>
        </authorList>
    </citation>
    <scope>NUCLEOTIDE SEQUENCE [LARGE SCALE GENOMIC DNA]</scope>
    <source>
        <strain evidence="1 2">KCTC 2190</strain>
    </source>
</reference>
<sequence>MSKFDTVHENETGYSLLLASPLMNDHYANETGFCLVKSA</sequence>
<evidence type="ECO:0000313" key="2">
    <source>
        <dbReference type="Proteomes" id="UP000008881"/>
    </source>
</evidence>
<dbReference type="EMBL" id="CP002824">
    <property type="protein sequence ID" value="AEG95055.1"/>
    <property type="molecule type" value="Genomic_DNA"/>
</dbReference>
<proteinExistence type="predicted"/>
<name>A0A0H3FKX8_KLEAK</name>
<dbReference type="HOGENOM" id="CLU_3308951_0_0_6"/>
<dbReference type="PATRIC" id="fig|1028307.3.peg.108"/>
<accession>A0A0H3FKX8</accession>
<organism evidence="1 2">
    <name type="scientific">Klebsiella aerogenes (strain ATCC 13048 / DSM 30053 / CCUG 1429 / JCM 1235 / KCTC 2190 / NBRC 13534 / NCIMB 10102 / NCTC 10006 / CDC 819-56)</name>
    <name type="common">Enterobacter aerogenes</name>
    <dbReference type="NCBI Taxonomy" id="1028307"/>
    <lineage>
        <taxon>Bacteria</taxon>
        <taxon>Pseudomonadati</taxon>
        <taxon>Pseudomonadota</taxon>
        <taxon>Gammaproteobacteria</taxon>
        <taxon>Enterobacterales</taxon>
        <taxon>Enterobacteriaceae</taxon>
        <taxon>Klebsiella/Raoultella group</taxon>
        <taxon>Klebsiella</taxon>
    </lineage>
</organism>
<dbReference type="Proteomes" id="UP000008881">
    <property type="component" value="Chromosome"/>
</dbReference>
<evidence type="ECO:0000313" key="1">
    <source>
        <dbReference type="EMBL" id="AEG95055.1"/>
    </source>
</evidence>
<dbReference type="KEGG" id="eae:EAE_00585"/>